<dbReference type="Gene3D" id="1.10.10.10">
    <property type="entry name" value="Winged helix-like DNA-binding domain superfamily/Winged helix DNA-binding domain"/>
    <property type="match status" value="1"/>
</dbReference>
<dbReference type="STRING" id="34004.SAMN04488021_14220"/>
<gene>
    <name evidence="2" type="ORF">SAMN04488021_14220</name>
</gene>
<keyword evidence="3" id="KW-1185">Reference proteome</keyword>
<dbReference type="Proteomes" id="UP000183635">
    <property type="component" value="Unassembled WGS sequence"/>
</dbReference>
<feature type="domain" description="HTH arsR-type" evidence="1">
    <location>
        <begin position="15"/>
        <end position="90"/>
    </location>
</feature>
<proteinExistence type="predicted"/>
<dbReference type="InterPro" id="IPR036388">
    <property type="entry name" value="WH-like_DNA-bd_sf"/>
</dbReference>
<dbReference type="InterPro" id="IPR036390">
    <property type="entry name" value="WH_DNA-bd_sf"/>
</dbReference>
<dbReference type="InterPro" id="IPR001845">
    <property type="entry name" value="HTH_ArsR_DNA-bd_dom"/>
</dbReference>
<evidence type="ECO:0000259" key="1">
    <source>
        <dbReference type="SMART" id="SM00418"/>
    </source>
</evidence>
<dbReference type="PRINTS" id="PR00778">
    <property type="entry name" value="HTHARSR"/>
</dbReference>
<protein>
    <submittedName>
        <fullName evidence="2">Transcriptional regulator, ArsR family</fullName>
    </submittedName>
</protein>
<evidence type="ECO:0000313" key="3">
    <source>
        <dbReference type="Proteomes" id="UP000183635"/>
    </source>
</evidence>
<sequence length="125" mass="14168">MLYIYNMSIDDQDDALFKALGHRARRQLLDLLKEGPKTTGALCEVLPQLNRCTVMQHLRVLEDAGLVVVERRGRERWNHLDALPIHALHERWIGPYATYAVNMLGALKQAAEGGQPARLDETLPE</sequence>
<dbReference type="SMART" id="SM00418">
    <property type="entry name" value="HTH_ARSR"/>
    <property type="match status" value="1"/>
</dbReference>
<accession>A0A1I3DU03</accession>
<dbReference type="SUPFAM" id="SSF46785">
    <property type="entry name" value="Winged helix' DNA-binding domain"/>
    <property type="match status" value="1"/>
</dbReference>
<organism evidence="2 3">
    <name type="scientific">Paracoccus aminovorans</name>
    <dbReference type="NCBI Taxonomy" id="34004"/>
    <lineage>
        <taxon>Bacteria</taxon>
        <taxon>Pseudomonadati</taxon>
        <taxon>Pseudomonadota</taxon>
        <taxon>Alphaproteobacteria</taxon>
        <taxon>Rhodobacterales</taxon>
        <taxon>Paracoccaceae</taxon>
        <taxon>Paracoccus</taxon>
    </lineage>
</organism>
<dbReference type="InterPro" id="IPR011991">
    <property type="entry name" value="ArsR-like_HTH"/>
</dbReference>
<dbReference type="PANTHER" id="PTHR38600:SF1">
    <property type="entry name" value="TRANSCRIPTIONAL REGULATORY PROTEIN"/>
    <property type="match status" value="1"/>
</dbReference>
<dbReference type="GO" id="GO:0003700">
    <property type="term" value="F:DNA-binding transcription factor activity"/>
    <property type="evidence" value="ECO:0007669"/>
    <property type="project" value="InterPro"/>
</dbReference>
<dbReference type="AlphaFoldDB" id="A0A1I3DU03"/>
<evidence type="ECO:0000313" key="2">
    <source>
        <dbReference type="EMBL" id="SFH90227.1"/>
    </source>
</evidence>
<dbReference type="CDD" id="cd00090">
    <property type="entry name" value="HTH_ARSR"/>
    <property type="match status" value="1"/>
</dbReference>
<dbReference type="Pfam" id="PF12840">
    <property type="entry name" value="HTH_20"/>
    <property type="match status" value="1"/>
</dbReference>
<dbReference type="PANTHER" id="PTHR38600">
    <property type="entry name" value="TRANSCRIPTIONAL REGULATORY PROTEIN"/>
    <property type="match status" value="1"/>
</dbReference>
<dbReference type="EMBL" id="FOPU01000042">
    <property type="protein sequence ID" value="SFH90227.1"/>
    <property type="molecule type" value="Genomic_DNA"/>
</dbReference>
<name>A0A1I3DU03_9RHOB</name>
<reference evidence="2 3" key="1">
    <citation type="submission" date="2016-10" db="EMBL/GenBank/DDBJ databases">
        <authorList>
            <person name="de Groot N.N."/>
        </authorList>
    </citation>
    <scope>NUCLEOTIDE SEQUENCE [LARGE SCALE GENOMIC DNA]</scope>
    <source>
        <strain evidence="2 3">DSM 8537</strain>
    </source>
</reference>